<feature type="transmembrane region" description="Helical" evidence="5">
    <location>
        <begin position="229"/>
        <end position="252"/>
    </location>
</feature>
<reference evidence="7" key="1">
    <citation type="submission" date="2016-10" db="EMBL/GenBank/DDBJ databases">
        <authorList>
            <person name="Varghese N."/>
            <person name="Submissions S."/>
        </authorList>
    </citation>
    <scope>NUCLEOTIDE SEQUENCE [LARGE SCALE GENOMIC DNA]</scope>
    <source>
        <strain evidence="7">DSM 45789</strain>
    </source>
</reference>
<keyword evidence="7" id="KW-1185">Reference proteome</keyword>
<accession>A0A1I6S0C0</accession>
<evidence type="ECO:0000256" key="1">
    <source>
        <dbReference type="ARBA" id="ARBA00004141"/>
    </source>
</evidence>
<keyword evidence="3 5" id="KW-1133">Transmembrane helix</keyword>
<feature type="transmembrane region" description="Helical" evidence="5">
    <location>
        <begin position="12"/>
        <end position="34"/>
    </location>
</feature>
<dbReference type="EMBL" id="FPAA01000006">
    <property type="protein sequence ID" value="SFS70401.1"/>
    <property type="molecule type" value="Genomic_DNA"/>
</dbReference>
<sequence length="437" mass="45952">MQSSAEQQLKREIGFIVALSLVVGTVIGSGVFVAPGAVITEAGGSTMALLAWLLAGLLTMAGGLTIAEVSTQIYKTGGLYVYLEEVYGKTVGYLSGWMQTVIYSPAVIGALGLYLGSLVAGLFKWPQHWSAWIGIGTVVFLAVVNSFGTRLGGILQAVLTAAKLIPIALIIVFGIWQGDAPVWGVPSGAPAGSGMGAAILACLFAYDGWILIGTVAGEMKNPAKLLPKAIFVGLTLVTAVYLLVNLALFHVLSPNQVAALGANAGGTAAQMLLGNFGGKLVGVGIIVSIFAALNGLILGFSRVPFAMAERGQLPFSKFFVRVHPVSRAPVAAIALQVVIAIGLMFVSHPDKLAQISVFAIFIFYILAFFAVFLLRRRNGSADRPYSVPLYPWVPSIAIVGSGFVVVSTLINQPSDSFMAIGIMLVGLPVLWWLERKK</sequence>
<feature type="transmembrane region" description="Helical" evidence="5">
    <location>
        <begin position="196"/>
        <end position="217"/>
    </location>
</feature>
<dbReference type="PANTHER" id="PTHR11785:SF512">
    <property type="entry name" value="SOBREMESA, ISOFORM B"/>
    <property type="match status" value="1"/>
</dbReference>
<organism evidence="6 7">
    <name type="scientific">Marininema halotolerans</name>
    <dbReference type="NCBI Taxonomy" id="1155944"/>
    <lineage>
        <taxon>Bacteria</taxon>
        <taxon>Bacillati</taxon>
        <taxon>Bacillota</taxon>
        <taxon>Bacilli</taxon>
        <taxon>Bacillales</taxon>
        <taxon>Thermoactinomycetaceae</taxon>
        <taxon>Marininema</taxon>
    </lineage>
</organism>
<evidence type="ECO:0000313" key="7">
    <source>
        <dbReference type="Proteomes" id="UP000198660"/>
    </source>
</evidence>
<feature type="transmembrane region" description="Helical" evidence="5">
    <location>
        <begin position="129"/>
        <end position="147"/>
    </location>
</feature>
<gene>
    <name evidence="6" type="ORF">SAMN05444972_10665</name>
</gene>
<feature type="transmembrane region" description="Helical" evidence="5">
    <location>
        <begin position="352"/>
        <end position="375"/>
    </location>
</feature>
<dbReference type="RefSeq" id="WP_091836835.1">
    <property type="nucleotide sequence ID" value="NZ_FPAA01000006.1"/>
</dbReference>
<dbReference type="PIRSF" id="PIRSF006060">
    <property type="entry name" value="AA_transporter"/>
    <property type="match status" value="1"/>
</dbReference>
<feature type="transmembrane region" description="Helical" evidence="5">
    <location>
        <begin position="101"/>
        <end position="123"/>
    </location>
</feature>
<dbReference type="Gene3D" id="1.20.1740.10">
    <property type="entry name" value="Amino acid/polyamine transporter I"/>
    <property type="match status" value="1"/>
</dbReference>
<feature type="transmembrane region" description="Helical" evidence="5">
    <location>
        <begin position="416"/>
        <end position="433"/>
    </location>
</feature>
<feature type="transmembrane region" description="Helical" evidence="5">
    <location>
        <begin position="280"/>
        <end position="305"/>
    </location>
</feature>
<dbReference type="InterPro" id="IPR002293">
    <property type="entry name" value="AA/rel_permease1"/>
</dbReference>
<keyword evidence="2 5" id="KW-0812">Transmembrane</keyword>
<dbReference type="GO" id="GO:0015179">
    <property type="term" value="F:L-amino acid transmembrane transporter activity"/>
    <property type="evidence" value="ECO:0007669"/>
    <property type="project" value="TreeGrafter"/>
</dbReference>
<dbReference type="InterPro" id="IPR050598">
    <property type="entry name" value="AminoAcid_Transporter"/>
</dbReference>
<dbReference type="AlphaFoldDB" id="A0A1I6S0C0"/>
<evidence type="ECO:0000256" key="3">
    <source>
        <dbReference type="ARBA" id="ARBA00022989"/>
    </source>
</evidence>
<feature type="transmembrane region" description="Helical" evidence="5">
    <location>
        <begin position="46"/>
        <end position="67"/>
    </location>
</feature>
<dbReference type="PANTHER" id="PTHR11785">
    <property type="entry name" value="AMINO ACID TRANSPORTER"/>
    <property type="match status" value="1"/>
</dbReference>
<dbReference type="GO" id="GO:0016020">
    <property type="term" value="C:membrane"/>
    <property type="evidence" value="ECO:0007669"/>
    <property type="project" value="UniProtKB-SubCell"/>
</dbReference>
<name>A0A1I6S0C0_9BACL</name>
<dbReference type="OrthoDB" id="3181223at2"/>
<dbReference type="Proteomes" id="UP000198660">
    <property type="component" value="Unassembled WGS sequence"/>
</dbReference>
<evidence type="ECO:0000313" key="6">
    <source>
        <dbReference type="EMBL" id="SFS70401.1"/>
    </source>
</evidence>
<dbReference type="FunFam" id="1.20.1740.10:FF:000051">
    <property type="entry name" value="Amino acid permease"/>
    <property type="match status" value="1"/>
</dbReference>
<feature type="transmembrane region" description="Helical" evidence="5">
    <location>
        <begin position="325"/>
        <end position="346"/>
    </location>
</feature>
<proteinExistence type="predicted"/>
<protein>
    <submittedName>
        <fullName evidence="6">Basic amino acid/polyamine antiporter, APA family</fullName>
    </submittedName>
</protein>
<feature type="transmembrane region" description="Helical" evidence="5">
    <location>
        <begin position="154"/>
        <end position="176"/>
    </location>
</feature>
<evidence type="ECO:0000256" key="2">
    <source>
        <dbReference type="ARBA" id="ARBA00022692"/>
    </source>
</evidence>
<keyword evidence="4 5" id="KW-0472">Membrane</keyword>
<evidence type="ECO:0000256" key="5">
    <source>
        <dbReference type="SAM" id="Phobius"/>
    </source>
</evidence>
<evidence type="ECO:0000256" key="4">
    <source>
        <dbReference type="ARBA" id="ARBA00023136"/>
    </source>
</evidence>
<feature type="transmembrane region" description="Helical" evidence="5">
    <location>
        <begin position="387"/>
        <end position="410"/>
    </location>
</feature>
<comment type="subcellular location">
    <subcellularLocation>
        <location evidence="1">Membrane</location>
        <topology evidence="1">Multi-pass membrane protein</topology>
    </subcellularLocation>
</comment>
<dbReference type="Pfam" id="PF13520">
    <property type="entry name" value="AA_permease_2"/>
    <property type="match status" value="1"/>
</dbReference>